<dbReference type="EC" id="3.5.99.2" evidence="1"/>
<gene>
    <name evidence="3" type="primary">tenA</name>
    <name evidence="3" type="ORF">AB6724_02685</name>
</gene>
<evidence type="ECO:0000256" key="1">
    <source>
        <dbReference type="RuleBase" id="RU363093"/>
    </source>
</evidence>
<evidence type="ECO:0000313" key="3">
    <source>
        <dbReference type="EMBL" id="MEX8191741.1"/>
    </source>
</evidence>
<proteinExistence type="inferred from homology"/>
<dbReference type="NCBIfam" id="TIGR04306">
    <property type="entry name" value="salvage_TenA"/>
    <property type="match status" value="1"/>
</dbReference>
<dbReference type="InterPro" id="IPR004305">
    <property type="entry name" value="Thiaminase-2/PQQC"/>
</dbReference>
<organism evidence="3 4">
    <name type="scientific">Comamonas guangdongensis</name>
    <dbReference type="NCBI Taxonomy" id="510515"/>
    <lineage>
        <taxon>Bacteria</taxon>
        <taxon>Pseudomonadati</taxon>
        <taxon>Pseudomonadota</taxon>
        <taxon>Betaproteobacteria</taxon>
        <taxon>Burkholderiales</taxon>
        <taxon>Comamonadaceae</taxon>
        <taxon>Comamonas</taxon>
    </lineage>
</organism>
<dbReference type="InterPro" id="IPR050967">
    <property type="entry name" value="Thiamine_Salvage_TenA"/>
</dbReference>
<dbReference type="GO" id="GO:0050334">
    <property type="term" value="F:thiaminase activity"/>
    <property type="evidence" value="ECO:0007669"/>
    <property type="project" value="UniProtKB-EC"/>
</dbReference>
<dbReference type="Gene3D" id="1.20.910.10">
    <property type="entry name" value="Heme oxygenase-like"/>
    <property type="match status" value="1"/>
</dbReference>
<protein>
    <recommendedName>
        <fullName evidence="1">Aminopyrimidine aminohydrolase</fullName>
        <ecNumber evidence="1">3.5.99.2</ecNumber>
    </recommendedName>
</protein>
<keyword evidence="1" id="KW-0784">Thiamine biosynthesis</keyword>
<sequence>MSFSQSLWQANLPLFQSTLELPFNQELAAGSLNRERFCHYMIQDAHYLVAYGRALAVTAAKSDNAEGVVQFANAANEAVVVERSLHDGFMRDYGITPDRFAATPLTPACHHYCSYLLATAWSAAYPVAVAALLPCFWIYAEVGRAIHARSAAGNPYQPWVDTYASEEFHAVVRGVCATVDRLAAEATESTRAAMHAAYRDAARLEWMFWDSAYRLADWQGPLR</sequence>
<comment type="catalytic activity">
    <reaction evidence="1">
        <text>4-amino-5-aminomethyl-2-methylpyrimidine + H2O = 4-amino-5-hydroxymethyl-2-methylpyrimidine + NH4(+)</text>
        <dbReference type="Rhea" id="RHEA:31799"/>
        <dbReference type="ChEBI" id="CHEBI:15377"/>
        <dbReference type="ChEBI" id="CHEBI:16892"/>
        <dbReference type="ChEBI" id="CHEBI:28938"/>
        <dbReference type="ChEBI" id="CHEBI:63416"/>
        <dbReference type="EC" id="3.5.99.2"/>
    </reaction>
</comment>
<evidence type="ECO:0000313" key="4">
    <source>
        <dbReference type="Proteomes" id="UP001561046"/>
    </source>
</evidence>
<comment type="caution">
    <text evidence="3">The sequence shown here is derived from an EMBL/GenBank/DDBJ whole genome shotgun (WGS) entry which is preliminary data.</text>
</comment>
<dbReference type="Proteomes" id="UP001561046">
    <property type="component" value="Unassembled WGS sequence"/>
</dbReference>
<comment type="similarity">
    <text evidence="1">Belongs to the TenA family.</text>
</comment>
<dbReference type="CDD" id="cd19365">
    <property type="entry name" value="TenA_C-like"/>
    <property type="match status" value="1"/>
</dbReference>
<dbReference type="SUPFAM" id="SSF48613">
    <property type="entry name" value="Heme oxygenase-like"/>
    <property type="match status" value="1"/>
</dbReference>
<dbReference type="PANTHER" id="PTHR43198:SF2">
    <property type="entry name" value="SI:CH1073-67J19.1-RELATED"/>
    <property type="match status" value="1"/>
</dbReference>
<feature type="domain" description="Thiaminase-2/PQQC" evidence="2">
    <location>
        <begin position="22"/>
        <end position="214"/>
    </location>
</feature>
<dbReference type="InterPro" id="IPR027574">
    <property type="entry name" value="Thiaminase_II"/>
</dbReference>
<keyword evidence="4" id="KW-1185">Reference proteome</keyword>
<comment type="catalytic activity">
    <reaction evidence="1">
        <text>thiamine + H2O = 5-(2-hydroxyethyl)-4-methylthiazole + 4-amino-5-hydroxymethyl-2-methylpyrimidine + H(+)</text>
        <dbReference type="Rhea" id="RHEA:17509"/>
        <dbReference type="ChEBI" id="CHEBI:15377"/>
        <dbReference type="ChEBI" id="CHEBI:15378"/>
        <dbReference type="ChEBI" id="CHEBI:16892"/>
        <dbReference type="ChEBI" id="CHEBI:17957"/>
        <dbReference type="ChEBI" id="CHEBI:18385"/>
        <dbReference type="EC" id="3.5.99.2"/>
    </reaction>
</comment>
<accession>A0ABV3ZQ85</accession>
<comment type="pathway">
    <text evidence="1">Cofactor biosynthesis; thiamine diphosphate biosynthesis.</text>
</comment>
<keyword evidence="1 3" id="KW-0378">Hydrolase</keyword>
<dbReference type="RefSeq" id="WP_369336950.1">
    <property type="nucleotide sequence ID" value="NZ_JBFYGN010000002.1"/>
</dbReference>
<dbReference type="InterPro" id="IPR016084">
    <property type="entry name" value="Haem_Oase-like_multi-hlx"/>
</dbReference>
<reference evidence="3 4" key="1">
    <citation type="journal article" date="2013" name="Int. J. Syst. Evol. Microbiol.">
        <title>Comamonas guangdongensis sp. nov., isolated from subterranean forest sediment, and emended description of the genus Comamonas.</title>
        <authorList>
            <person name="Zhang J."/>
            <person name="Wang Y."/>
            <person name="Zhou S."/>
            <person name="Wu C."/>
            <person name="He J."/>
            <person name="Li F."/>
        </authorList>
    </citation>
    <scope>NUCLEOTIDE SEQUENCE [LARGE SCALE GENOMIC DNA]</scope>
    <source>
        <strain evidence="3 4">CCTCC AB2011133</strain>
    </source>
</reference>
<dbReference type="PANTHER" id="PTHR43198">
    <property type="entry name" value="BIFUNCTIONAL TH2 PROTEIN"/>
    <property type="match status" value="1"/>
</dbReference>
<name>A0ABV3ZQ85_9BURK</name>
<evidence type="ECO:0000259" key="2">
    <source>
        <dbReference type="Pfam" id="PF03070"/>
    </source>
</evidence>
<dbReference type="EMBL" id="JBFYGN010000002">
    <property type="protein sequence ID" value="MEX8191741.1"/>
    <property type="molecule type" value="Genomic_DNA"/>
</dbReference>
<comment type="function">
    <text evidence="1">Catalyzes an amino-pyrimidine hydrolysis reaction at the C5' of the pyrimidine moiety of thiamine compounds, a reaction that is part of a thiamine salvage pathway.</text>
</comment>
<dbReference type="Pfam" id="PF03070">
    <property type="entry name" value="TENA_THI-4"/>
    <property type="match status" value="1"/>
</dbReference>